<protein>
    <submittedName>
        <fullName evidence="10">ABC transporter permease</fullName>
    </submittedName>
</protein>
<keyword evidence="7 8" id="KW-0472">Membrane</keyword>
<feature type="transmembrane region" description="Helical" evidence="8">
    <location>
        <begin position="74"/>
        <end position="93"/>
    </location>
</feature>
<keyword evidence="5 8" id="KW-0812">Transmembrane</keyword>
<gene>
    <name evidence="10" type="ORF">EH207_15565</name>
</gene>
<feature type="domain" description="ABC transmembrane type-1" evidence="9">
    <location>
        <begin position="67"/>
        <end position="251"/>
    </location>
</feature>
<dbReference type="InterPro" id="IPR035906">
    <property type="entry name" value="MetI-like_sf"/>
</dbReference>
<keyword evidence="4" id="KW-0997">Cell inner membrane</keyword>
<dbReference type="RefSeq" id="WP_137714809.1">
    <property type="nucleotide sequence ID" value="NZ_CP034035.1"/>
</dbReference>
<keyword evidence="6 8" id="KW-1133">Transmembrane helix</keyword>
<evidence type="ECO:0000259" key="9">
    <source>
        <dbReference type="PROSITE" id="PS50928"/>
    </source>
</evidence>
<dbReference type="Gene3D" id="1.10.3720.10">
    <property type="entry name" value="MetI-like"/>
    <property type="match status" value="1"/>
</dbReference>
<comment type="subcellular location">
    <subcellularLocation>
        <location evidence="1">Cell inner membrane</location>
        <topology evidence="1">Multi-pass membrane protein</topology>
    </subcellularLocation>
    <subcellularLocation>
        <location evidence="8">Cell membrane</location>
        <topology evidence="8">Multi-pass membrane protein</topology>
    </subcellularLocation>
</comment>
<comment type="similarity">
    <text evidence="8">Belongs to the binding-protein-dependent transport system permease family.</text>
</comment>
<evidence type="ECO:0000256" key="6">
    <source>
        <dbReference type="ARBA" id="ARBA00022989"/>
    </source>
</evidence>
<feature type="transmembrane region" description="Helical" evidence="8">
    <location>
        <begin position="105"/>
        <end position="127"/>
    </location>
</feature>
<feature type="transmembrane region" description="Helical" evidence="8">
    <location>
        <begin position="133"/>
        <end position="160"/>
    </location>
</feature>
<dbReference type="Proteomes" id="UP000299580">
    <property type="component" value="Chromosome"/>
</dbReference>
<reference evidence="10 11" key="1">
    <citation type="submission" date="2018-11" db="EMBL/GenBank/DDBJ databases">
        <title>Genome sequences of Brenneria nigrifluens and Brenneria rubrifaciens.</title>
        <authorList>
            <person name="Poret-Peterson A.T."/>
            <person name="McClean A.E."/>
            <person name="Kluepfel D.A."/>
        </authorList>
    </citation>
    <scope>NUCLEOTIDE SEQUENCE [LARGE SCALE GENOMIC DNA]</scope>
    <source>
        <strain evidence="10 11">6D370</strain>
    </source>
</reference>
<dbReference type="PROSITE" id="PS50928">
    <property type="entry name" value="ABC_TM1"/>
    <property type="match status" value="1"/>
</dbReference>
<dbReference type="AlphaFoldDB" id="A0A4P8QW81"/>
<evidence type="ECO:0000256" key="5">
    <source>
        <dbReference type="ARBA" id="ARBA00022692"/>
    </source>
</evidence>
<accession>A0A4P8QW81</accession>
<feature type="transmembrane region" description="Helical" evidence="8">
    <location>
        <begin position="227"/>
        <end position="250"/>
    </location>
</feature>
<dbReference type="OrthoDB" id="8138334at2"/>
<proteinExistence type="inferred from homology"/>
<evidence type="ECO:0000313" key="11">
    <source>
        <dbReference type="Proteomes" id="UP000299580"/>
    </source>
</evidence>
<dbReference type="EMBL" id="CP034035">
    <property type="protein sequence ID" value="QCR09810.1"/>
    <property type="molecule type" value="Genomic_DNA"/>
</dbReference>
<evidence type="ECO:0000256" key="1">
    <source>
        <dbReference type="ARBA" id="ARBA00004429"/>
    </source>
</evidence>
<evidence type="ECO:0000256" key="7">
    <source>
        <dbReference type="ARBA" id="ARBA00023136"/>
    </source>
</evidence>
<dbReference type="PANTHER" id="PTHR30151:SF20">
    <property type="entry name" value="ABC TRANSPORTER PERMEASE PROTEIN HI_0355-RELATED"/>
    <property type="match status" value="1"/>
</dbReference>
<keyword evidence="2 8" id="KW-0813">Transport</keyword>
<evidence type="ECO:0000256" key="4">
    <source>
        <dbReference type="ARBA" id="ARBA00022519"/>
    </source>
</evidence>
<evidence type="ECO:0000313" key="10">
    <source>
        <dbReference type="EMBL" id="QCR09810.1"/>
    </source>
</evidence>
<feature type="transmembrane region" description="Helical" evidence="8">
    <location>
        <begin position="20"/>
        <end position="39"/>
    </location>
</feature>
<dbReference type="SUPFAM" id="SSF161098">
    <property type="entry name" value="MetI-like"/>
    <property type="match status" value="1"/>
</dbReference>
<dbReference type="KEGG" id="brb:EH207_15565"/>
<evidence type="ECO:0000256" key="3">
    <source>
        <dbReference type="ARBA" id="ARBA00022475"/>
    </source>
</evidence>
<dbReference type="InterPro" id="IPR000515">
    <property type="entry name" value="MetI-like"/>
</dbReference>
<dbReference type="CDD" id="cd06261">
    <property type="entry name" value="TM_PBP2"/>
    <property type="match status" value="1"/>
</dbReference>
<dbReference type="GO" id="GO:0005886">
    <property type="term" value="C:plasma membrane"/>
    <property type="evidence" value="ECO:0007669"/>
    <property type="project" value="UniProtKB-SubCell"/>
</dbReference>
<dbReference type="Pfam" id="PF00528">
    <property type="entry name" value="BPD_transp_1"/>
    <property type="match status" value="1"/>
</dbReference>
<keyword evidence="11" id="KW-1185">Reference proteome</keyword>
<dbReference type="PANTHER" id="PTHR30151">
    <property type="entry name" value="ALKANE SULFONATE ABC TRANSPORTER-RELATED, MEMBRANE SUBUNIT"/>
    <property type="match status" value="1"/>
</dbReference>
<name>A0A4P8QW81_9GAMM</name>
<sequence length="267" mass="29107">MIKQPSSTKKKKPFNHQAGIPIATFIILLVVWEVSARIFNIPEFILPSPGRIIESCAEIPANLAMHTLATFRTIMLGFMLSILLSFPIALLIASSQLMANAIYPLLILTQSIPKVALAPLLVLMLGTNELPRVVITFLVAFFPLVVSMSTGLMAVPLELVELGKSCKASSRQILLKIRLPYAIPFIFSGLKVAITLCVVGAVVAEFVNADKGLGYLIVTSTAFFKTPVAYGAVVILSIMGIVLFQILALLERIFFPWAVSSQQHDKQ</sequence>
<dbReference type="GO" id="GO:0055085">
    <property type="term" value="P:transmembrane transport"/>
    <property type="evidence" value="ECO:0007669"/>
    <property type="project" value="InterPro"/>
</dbReference>
<keyword evidence="3" id="KW-1003">Cell membrane</keyword>
<evidence type="ECO:0000256" key="8">
    <source>
        <dbReference type="RuleBase" id="RU363032"/>
    </source>
</evidence>
<organism evidence="10 11">
    <name type="scientific">Brenneria rubrifaciens</name>
    <dbReference type="NCBI Taxonomy" id="55213"/>
    <lineage>
        <taxon>Bacteria</taxon>
        <taxon>Pseudomonadati</taxon>
        <taxon>Pseudomonadota</taxon>
        <taxon>Gammaproteobacteria</taxon>
        <taxon>Enterobacterales</taxon>
        <taxon>Pectobacteriaceae</taxon>
        <taxon>Brenneria</taxon>
    </lineage>
</organism>
<evidence type="ECO:0000256" key="2">
    <source>
        <dbReference type="ARBA" id="ARBA00022448"/>
    </source>
</evidence>
<feature type="transmembrane region" description="Helical" evidence="8">
    <location>
        <begin position="181"/>
        <end position="207"/>
    </location>
</feature>